<dbReference type="PANTHER" id="PTHR39624">
    <property type="entry name" value="PROTEIN INVOLVED IN RIMO-MEDIATED BETA-METHYLTHIOLATION OF RIBOSOMAL PROTEIN S12 YCAO"/>
    <property type="match status" value="1"/>
</dbReference>
<dbReference type="SUPFAM" id="SSF82784">
    <property type="entry name" value="OsmC-like"/>
    <property type="match status" value="1"/>
</dbReference>
<dbReference type="InterPro" id="IPR036102">
    <property type="entry name" value="OsmC/Ohrsf"/>
</dbReference>
<proteinExistence type="predicted"/>
<dbReference type="Gene3D" id="3.30.300.20">
    <property type="match status" value="1"/>
</dbReference>
<evidence type="ECO:0000313" key="2">
    <source>
        <dbReference type="EMBL" id="VAW08995.1"/>
    </source>
</evidence>
<feature type="compositionally biased region" description="Polar residues" evidence="1">
    <location>
        <begin position="37"/>
        <end position="48"/>
    </location>
</feature>
<dbReference type="PANTHER" id="PTHR39624:SF2">
    <property type="entry name" value="OSMC-LIKE PROTEIN"/>
    <property type="match status" value="1"/>
</dbReference>
<feature type="region of interest" description="Disordered" evidence="1">
    <location>
        <begin position="1"/>
        <end position="48"/>
    </location>
</feature>
<accession>A0A3B0SSY4</accession>
<dbReference type="Pfam" id="PF02566">
    <property type="entry name" value="OsmC"/>
    <property type="match status" value="1"/>
</dbReference>
<gene>
    <name evidence="2" type="ORF">MNBD_ACTINO01-1789</name>
</gene>
<evidence type="ECO:0000256" key="1">
    <source>
        <dbReference type="SAM" id="MobiDB-lite"/>
    </source>
</evidence>
<dbReference type="AlphaFoldDB" id="A0A3B0SSY4"/>
<dbReference type="InterPro" id="IPR015946">
    <property type="entry name" value="KH_dom-like_a/b"/>
</dbReference>
<dbReference type="InterPro" id="IPR003718">
    <property type="entry name" value="OsmC/Ohr_fam"/>
</dbReference>
<dbReference type="EMBL" id="UOEI01000665">
    <property type="protein sequence ID" value="VAW08995.1"/>
    <property type="molecule type" value="Genomic_DNA"/>
</dbReference>
<name>A0A3B0SSY4_9ZZZZ</name>
<protein>
    <submittedName>
        <fullName evidence="2">Uncharacterized protein</fullName>
    </submittedName>
</protein>
<reference evidence="2" key="1">
    <citation type="submission" date="2018-06" db="EMBL/GenBank/DDBJ databases">
        <authorList>
            <person name="Zhirakovskaya E."/>
        </authorList>
    </citation>
    <scope>NUCLEOTIDE SEQUENCE</scope>
</reference>
<organism evidence="2">
    <name type="scientific">hydrothermal vent metagenome</name>
    <dbReference type="NCBI Taxonomy" id="652676"/>
    <lineage>
        <taxon>unclassified sequences</taxon>
        <taxon>metagenomes</taxon>
        <taxon>ecological metagenomes</taxon>
    </lineage>
</organism>
<sequence>MRRIPRALVAGSIPAEGARSSRSKPAQVHADRAHPGTNPNRSPGLNTASVTNLAPMKIEITRKDDEHLVVNTRDQTLFVHRGVSAEEATDGFRAGELVLSGLGACMLGTALTFARNTNIDIEDMHVSIEGVSAPHPERIETIRVTMTVTGDVTDKQLTSLARVAARCKIHNTLADTPTIELDMVTAG</sequence>